<gene>
    <name evidence="1" type="ORF">PECUL_23A044461</name>
</gene>
<keyword evidence="2" id="KW-1185">Reference proteome</keyword>
<accession>A0AAD1T4U5</accession>
<dbReference type="EMBL" id="OW240921">
    <property type="protein sequence ID" value="CAH2319306.1"/>
    <property type="molecule type" value="Genomic_DNA"/>
</dbReference>
<dbReference type="Proteomes" id="UP001295444">
    <property type="component" value="Chromosome 10"/>
</dbReference>
<reference evidence="1" key="1">
    <citation type="submission" date="2022-03" db="EMBL/GenBank/DDBJ databases">
        <authorList>
            <person name="Alioto T."/>
            <person name="Alioto T."/>
            <person name="Gomez Garrido J."/>
        </authorList>
    </citation>
    <scope>NUCLEOTIDE SEQUENCE</scope>
</reference>
<feature type="non-terminal residue" evidence="1">
    <location>
        <position position="78"/>
    </location>
</feature>
<evidence type="ECO:0000313" key="1">
    <source>
        <dbReference type="EMBL" id="CAH2319306.1"/>
    </source>
</evidence>
<protein>
    <submittedName>
        <fullName evidence="1">Uncharacterized protein</fullName>
    </submittedName>
</protein>
<sequence>ICDPLWTMGNGLFMGSQVLFHSSKMWAMVLSLASCSRTNTPLSSTLNWVTSVAMLLQRSSRRAFKVLSINGGPPDCSG</sequence>
<feature type="non-terminal residue" evidence="1">
    <location>
        <position position="1"/>
    </location>
</feature>
<evidence type="ECO:0000313" key="2">
    <source>
        <dbReference type="Proteomes" id="UP001295444"/>
    </source>
</evidence>
<proteinExistence type="predicted"/>
<organism evidence="1 2">
    <name type="scientific">Pelobates cultripes</name>
    <name type="common">Western spadefoot toad</name>
    <dbReference type="NCBI Taxonomy" id="61616"/>
    <lineage>
        <taxon>Eukaryota</taxon>
        <taxon>Metazoa</taxon>
        <taxon>Chordata</taxon>
        <taxon>Craniata</taxon>
        <taxon>Vertebrata</taxon>
        <taxon>Euteleostomi</taxon>
        <taxon>Amphibia</taxon>
        <taxon>Batrachia</taxon>
        <taxon>Anura</taxon>
        <taxon>Pelobatoidea</taxon>
        <taxon>Pelobatidae</taxon>
        <taxon>Pelobates</taxon>
    </lineage>
</organism>
<dbReference type="AlphaFoldDB" id="A0AAD1T4U5"/>
<name>A0AAD1T4U5_PELCU</name>